<dbReference type="GO" id="GO:0002055">
    <property type="term" value="F:adenine binding"/>
    <property type="evidence" value="ECO:0007669"/>
    <property type="project" value="TreeGrafter"/>
</dbReference>
<organism evidence="14">
    <name type="scientific">uncultured bacterium</name>
    <name type="common">gcode 4</name>
    <dbReference type="NCBI Taxonomy" id="1234023"/>
    <lineage>
        <taxon>Bacteria</taxon>
        <taxon>environmental samples</taxon>
    </lineage>
</organism>
<comment type="pathway">
    <text evidence="4 12">Purine metabolism; AMP biosynthesis via salvage pathway; AMP from adenine: step 1/1.</text>
</comment>
<comment type="subunit">
    <text evidence="6 12">Homodimer.</text>
</comment>
<dbReference type="GO" id="GO:0003999">
    <property type="term" value="F:adenine phosphoribosyltransferase activity"/>
    <property type="evidence" value="ECO:0007669"/>
    <property type="project" value="UniProtKB-UniRule"/>
</dbReference>
<evidence type="ECO:0000256" key="5">
    <source>
        <dbReference type="ARBA" id="ARBA00008391"/>
    </source>
</evidence>
<evidence type="ECO:0000256" key="8">
    <source>
        <dbReference type="ARBA" id="ARBA00022490"/>
    </source>
</evidence>
<dbReference type="GO" id="GO:0016208">
    <property type="term" value="F:AMP binding"/>
    <property type="evidence" value="ECO:0007669"/>
    <property type="project" value="TreeGrafter"/>
</dbReference>
<evidence type="ECO:0000256" key="11">
    <source>
        <dbReference type="ARBA" id="ARBA00022726"/>
    </source>
</evidence>
<dbReference type="EC" id="2.4.2.7" evidence="7 12"/>
<dbReference type="GO" id="GO:0044209">
    <property type="term" value="P:AMP salvage"/>
    <property type="evidence" value="ECO:0007669"/>
    <property type="project" value="UniProtKB-UniRule"/>
</dbReference>
<comment type="similarity">
    <text evidence="5 12">Belongs to the purine/pyrimidine phosphoribosyltransferase family.</text>
</comment>
<keyword evidence="8 12" id="KW-0963">Cytoplasm</keyword>
<dbReference type="PANTHER" id="PTHR32315:SF3">
    <property type="entry name" value="ADENINE PHOSPHORIBOSYLTRANSFERASE"/>
    <property type="match status" value="1"/>
</dbReference>
<dbReference type="HAMAP" id="MF_00004">
    <property type="entry name" value="Aden_phosphoribosyltr"/>
    <property type="match status" value="1"/>
</dbReference>
<evidence type="ECO:0000256" key="10">
    <source>
        <dbReference type="ARBA" id="ARBA00022679"/>
    </source>
</evidence>
<dbReference type="Pfam" id="PF00156">
    <property type="entry name" value="Pribosyltran"/>
    <property type="match status" value="1"/>
</dbReference>
<protein>
    <recommendedName>
        <fullName evidence="7 12">Adenine phosphoribosyltransferase</fullName>
        <shortName evidence="12">APRT</shortName>
        <ecNumber evidence="7 12">2.4.2.7</ecNumber>
    </recommendedName>
</protein>
<dbReference type="GO" id="GO:0006166">
    <property type="term" value="P:purine ribonucleoside salvage"/>
    <property type="evidence" value="ECO:0007669"/>
    <property type="project" value="UniProtKB-KW"/>
</dbReference>
<feature type="domain" description="Phosphoribosyltransferase" evidence="13">
    <location>
        <begin position="188"/>
        <end position="290"/>
    </location>
</feature>
<evidence type="ECO:0000256" key="3">
    <source>
        <dbReference type="ARBA" id="ARBA00004496"/>
    </source>
</evidence>
<evidence type="ECO:0000256" key="2">
    <source>
        <dbReference type="ARBA" id="ARBA00003968"/>
    </source>
</evidence>
<dbReference type="GO" id="GO:0005737">
    <property type="term" value="C:cytoplasm"/>
    <property type="evidence" value="ECO:0007669"/>
    <property type="project" value="UniProtKB-SubCell"/>
</dbReference>
<dbReference type="FunFam" id="3.40.50.2020:FF:000004">
    <property type="entry name" value="Adenine phosphoribosyltransferase"/>
    <property type="match status" value="1"/>
</dbReference>
<comment type="catalytic activity">
    <reaction evidence="1 12">
        <text>AMP + diphosphate = 5-phospho-alpha-D-ribose 1-diphosphate + adenine</text>
        <dbReference type="Rhea" id="RHEA:16609"/>
        <dbReference type="ChEBI" id="CHEBI:16708"/>
        <dbReference type="ChEBI" id="CHEBI:33019"/>
        <dbReference type="ChEBI" id="CHEBI:58017"/>
        <dbReference type="ChEBI" id="CHEBI:456215"/>
        <dbReference type="EC" id="2.4.2.7"/>
    </reaction>
</comment>
<dbReference type="PANTHER" id="PTHR32315">
    <property type="entry name" value="ADENINE PHOSPHORIBOSYLTRANSFERASE"/>
    <property type="match status" value="1"/>
</dbReference>
<evidence type="ECO:0000313" key="14">
    <source>
        <dbReference type="EMBL" id="EKD66568.1"/>
    </source>
</evidence>
<dbReference type="AlphaFoldDB" id="K2BCS5"/>
<dbReference type="GO" id="GO:0006168">
    <property type="term" value="P:adenine salvage"/>
    <property type="evidence" value="ECO:0007669"/>
    <property type="project" value="InterPro"/>
</dbReference>
<evidence type="ECO:0000256" key="7">
    <source>
        <dbReference type="ARBA" id="ARBA00011893"/>
    </source>
</evidence>
<dbReference type="SUPFAM" id="SSF101386">
    <property type="entry name" value="all-alpha NTP pyrophosphatases"/>
    <property type="match status" value="1"/>
</dbReference>
<reference evidence="14" key="1">
    <citation type="journal article" date="2012" name="Science">
        <title>Fermentation, hydrogen, and sulfur metabolism in multiple uncultivated bacterial phyla.</title>
        <authorList>
            <person name="Wrighton K.C."/>
            <person name="Thomas B.C."/>
            <person name="Sharon I."/>
            <person name="Miller C.S."/>
            <person name="Castelle C.J."/>
            <person name="VerBerkmoes N.C."/>
            <person name="Wilkins M.J."/>
            <person name="Hettich R.L."/>
            <person name="Lipton M.S."/>
            <person name="Williams K.H."/>
            <person name="Long P.E."/>
            <person name="Banfield J.F."/>
        </authorList>
    </citation>
    <scope>NUCLEOTIDE SEQUENCE [LARGE SCALE GENOMIC DNA]</scope>
</reference>
<dbReference type="EMBL" id="AMFJ01021616">
    <property type="protein sequence ID" value="EKD66568.1"/>
    <property type="molecule type" value="Genomic_DNA"/>
</dbReference>
<gene>
    <name evidence="12" type="primary">apt</name>
    <name evidence="14" type="ORF">ACD_49C00030G0006</name>
</gene>
<dbReference type="SUPFAM" id="SSF53271">
    <property type="entry name" value="PRTase-like"/>
    <property type="match status" value="1"/>
</dbReference>
<evidence type="ECO:0000256" key="6">
    <source>
        <dbReference type="ARBA" id="ARBA00011738"/>
    </source>
</evidence>
<comment type="subcellular location">
    <subcellularLocation>
        <location evidence="3 12">Cytoplasm</location>
    </subcellularLocation>
</comment>
<dbReference type="UniPathway" id="UPA00588">
    <property type="reaction ID" value="UER00646"/>
</dbReference>
<accession>K2BCS5</accession>
<dbReference type="InterPro" id="IPR029057">
    <property type="entry name" value="PRTase-like"/>
</dbReference>
<proteinExistence type="inferred from homology"/>
<dbReference type="Gene3D" id="3.40.50.2020">
    <property type="match status" value="1"/>
</dbReference>
<dbReference type="InterPro" id="IPR005764">
    <property type="entry name" value="Ade_phspho_trans"/>
</dbReference>
<keyword evidence="11 12" id="KW-0660">Purine salvage</keyword>
<sequence length="330" mass="38564">MEAAVLKNHLWEYKSIERFAHITLDDVMNKVTQEVWELIEASIEGNDEEMYKEAGDVLVNIFSVNHELWIEINLEKTTSEKSPLKLSVLLGKWNTKIQSLRSRYSREKVNLEEVSKITKDLVWEVLNFSDPSMSLNQVIERNVQKFDSRKELYKSQIDLKDYIWNFPDFPKPGINFKDISPMLQSKEALRYAVLEMAQKCSESDVIVWLDARGFIFGSLVAKNLGKPFVMLRKKWKLPGATREISYWLEYWKDILEIQSGVIQKWQKVSVIDDLLATGGTVKAAIDLVEGEWWEISNLLFVISLDEKWLVELDSRKKIVWYKIDSLVSYN</sequence>
<name>K2BCS5_9BACT</name>
<keyword evidence="9 12" id="KW-0328">Glycosyltransferase</keyword>
<keyword evidence="10 12" id="KW-0808">Transferase</keyword>
<evidence type="ECO:0000256" key="12">
    <source>
        <dbReference type="HAMAP-Rule" id="MF_00004"/>
    </source>
</evidence>
<dbReference type="NCBIfam" id="NF002636">
    <property type="entry name" value="PRK02304.1-5"/>
    <property type="match status" value="1"/>
</dbReference>
<evidence type="ECO:0000256" key="9">
    <source>
        <dbReference type="ARBA" id="ARBA00022676"/>
    </source>
</evidence>
<evidence type="ECO:0000256" key="4">
    <source>
        <dbReference type="ARBA" id="ARBA00004659"/>
    </source>
</evidence>
<dbReference type="InterPro" id="IPR050054">
    <property type="entry name" value="UPRTase/APRTase"/>
</dbReference>
<evidence type="ECO:0000256" key="1">
    <source>
        <dbReference type="ARBA" id="ARBA00000868"/>
    </source>
</evidence>
<evidence type="ECO:0000259" key="13">
    <source>
        <dbReference type="Pfam" id="PF00156"/>
    </source>
</evidence>
<comment type="function">
    <text evidence="2 12">Catalyzes a salvage reaction resulting in the formation of AMP, that is energically less costly than de novo synthesis.</text>
</comment>
<comment type="caution">
    <text evidence="14">The sequence shown here is derived from an EMBL/GenBank/DDBJ whole genome shotgun (WGS) entry which is preliminary data.</text>
</comment>
<dbReference type="InterPro" id="IPR000836">
    <property type="entry name" value="PRTase_dom"/>
</dbReference>
<dbReference type="CDD" id="cd06223">
    <property type="entry name" value="PRTases_typeI"/>
    <property type="match status" value="1"/>
</dbReference>